<dbReference type="PROSITE" id="PS50931">
    <property type="entry name" value="HTH_LYSR"/>
    <property type="match status" value="1"/>
</dbReference>
<dbReference type="InterPro" id="IPR036390">
    <property type="entry name" value="WH_DNA-bd_sf"/>
</dbReference>
<dbReference type="Pfam" id="PF03466">
    <property type="entry name" value="LysR_substrate"/>
    <property type="match status" value="1"/>
</dbReference>
<dbReference type="STRING" id="1108595.BKX93_18800"/>
<dbReference type="GO" id="GO:0006351">
    <property type="term" value="P:DNA-templated transcription"/>
    <property type="evidence" value="ECO:0007669"/>
    <property type="project" value="TreeGrafter"/>
</dbReference>
<dbReference type="AlphaFoldDB" id="A0A1D9LKX9"/>
<dbReference type="Gene3D" id="3.40.190.290">
    <property type="match status" value="1"/>
</dbReference>
<dbReference type="InterPro" id="IPR036388">
    <property type="entry name" value="WH-like_DNA-bd_sf"/>
</dbReference>
<organism evidence="6 7">
    <name type="scientific">Chromobacterium vaccinii</name>
    <dbReference type="NCBI Taxonomy" id="1108595"/>
    <lineage>
        <taxon>Bacteria</taxon>
        <taxon>Pseudomonadati</taxon>
        <taxon>Pseudomonadota</taxon>
        <taxon>Betaproteobacteria</taxon>
        <taxon>Neisseriales</taxon>
        <taxon>Chromobacteriaceae</taxon>
        <taxon>Chromobacterium</taxon>
    </lineage>
</organism>
<evidence type="ECO:0000313" key="7">
    <source>
        <dbReference type="Proteomes" id="UP000178776"/>
    </source>
</evidence>
<dbReference type="GeneID" id="68843253"/>
<name>A0A1D9LKX9_9NEIS</name>
<proteinExistence type="inferred from homology"/>
<dbReference type="CDD" id="cd08474">
    <property type="entry name" value="PBP2_CrgA_like_5"/>
    <property type="match status" value="1"/>
</dbReference>
<dbReference type="Proteomes" id="UP000178776">
    <property type="component" value="Chromosome"/>
</dbReference>
<comment type="similarity">
    <text evidence="1">Belongs to the LysR transcriptional regulatory family.</text>
</comment>
<dbReference type="EMBL" id="CP017707">
    <property type="protein sequence ID" value="AOZ51843.1"/>
    <property type="molecule type" value="Genomic_DNA"/>
</dbReference>
<dbReference type="PRINTS" id="PR00039">
    <property type="entry name" value="HTHLYSR"/>
</dbReference>
<reference evidence="6 7" key="1">
    <citation type="submission" date="2016-10" db="EMBL/GenBank/DDBJ databases">
        <title>Chromobacterium muskegensis sp. nov., an insecticidal bacterium isolated from Sphagnum bogs.</title>
        <authorList>
            <person name="Sparks M.E."/>
            <person name="Blackburn M.B."/>
            <person name="Gundersen-Rindal D.E."/>
            <person name="Mitchell A."/>
            <person name="Farrar R."/>
            <person name="Kuhar D."/>
        </authorList>
    </citation>
    <scope>NUCLEOTIDE SEQUENCE [LARGE SCALE GENOMIC DNA]</scope>
    <source>
        <strain evidence="6 7">21-1</strain>
    </source>
</reference>
<dbReference type="RefSeq" id="WP_070980856.1">
    <property type="nucleotide sequence ID" value="NZ_CP017707.1"/>
</dbReference>
<dbReference type="Pfam" id="PF00126">
    <property type="entry name" value="HTH_1"/>
    <property type="match status" value="1"/>
</dbReference>
<dbReference type="FunFam" id="1.10.10.10:FF:000001">
    <property type="entry name" value="LysR family transcriptional regulator"/>
    <property type="match status" value="1"/>
</dbReference>
<evidence type="ECO:0000256" key="3">
    <source>
        <dbReference type="ARBA" id="ARBA00023125"/>
    </source>
</evidence>
<keyword evidence="3" id="KW-0238">DNA-binding</keyword>
<keyword evidence="2" id="KW-0805">Transcription regulation</keyword>
<evidence type="ECO:0000256" key="4">
    <source>
        <dbReference type="ARBA" id="ARBA00023163"/>
    </source>
</evidence>
<keyword evidence="4" id="KW-0804">Transcription</keyword>
<sequence>MPRIPHDTLQAFRAIARHRSFTRAGAELGVSASALSQSLRQLEEALGVPLLTRTTRQVAPTEAGEALLARLSPALDEIAAVLEETRQSRGQPAGQLRVTLPHTAAQLLFYPALADFAVRHPKLRLELDVNNGLVDIVAQRFDAGVRFGEALQAGMQALPVSRPLRFVVAASPDYLRRRGAPKAPQDLLGHDCLGYRFGGGGQYRWQFAAAGQTLQLAVDGPLIANDNMALLHAALEGAGLAYLAEPLIAPWIAEGRLAVVLDDHMPPAEALYLYYPHRPRQTAKLRALIAFLRERAGLPQA</sequence>
<dbReference type="InterPro" id="IPR000847">
    <property type="entry name" value="LysR_HTH_N"/>
</dbReference>
<dbReference type="InterPro" id="IPR058163">
    <property type="entry name" value="LysR-type_TF_proteobact-type"/>
</dbReference>
<dbReference type="Gene3D" id="1.10.10.10">
    <property type="entry name" value="Winged helix-like DNA-binding domain superfamily/Winged helix DNA-binding domain"/>
    <property type="match status" value="1"/>
</dbReference>
<accession>A0A1D9LKX9</accession>
<gene>
    <name evidence="6" type="ORF">BKX93_18800</name>
</gene>
<feature type="domain" description="HTH lysR-type" evidence="5">
    <location>
        <begin position="9"/>
        <end position="61"/>
    </location>
</feature>
<dbReference type="SUPFAM" id="SSF53850">
    <property type="entry name" value="Periplasmic binding protein-like II"/>
    <property type="match status" value="1"/>
</dbReference>
<protein>
    <recommendedName>
        <fullName evidence="5">HTH lysR-type domain-containing protein</fullName>
    </recommendedName>
</protein>
<evidence type="ECO:0000313" key="6">
    <source>
        <dbReference type="EMBL" id="AOZ51843.1"/>
    </source>
</evidence>
<evidence type="ECO:0000256" key="2">
    <source>
        <dbReference type="ARBA" id="ARBA00023015"/>
    </source>
</evidence>
<evidence type="ECO:0000259" key="5">
    <source>
        <dbReference type="PROSITE" id="PS50931"/>
    </source>
</evidence>
<evidence type="ECO:0000256" key="1">
    <source>
        <dbReference type="ARBA" id="ARBA00009437"/>
    </source>
</evidence>
<dbReference type="KEGG" id="cvc:BKX93_18800"/>
<dbReference type="GO" id="GO:0003700">
    <property type="term" value="F:DNA-binding transcription factor activity"/>
    <property type="evidence" value="ECO:0007669"/>
    <property type="project" value="InterPro"/>
</dbReference>
<dbReference type="SUPFAM" id="SSF46785">
    <property type="entry name" value="Winged helix' DNA-binding domain"/>
    <property type="match status" value="1"/>
</dbReference>
<dbReference type="InterPro" id="IPR005119">
    <property type="entry name" value="LysR_subst-bd"/>
</dbReference>
<dbReference type="PANTHER" id="PTHR30537:SF1">
    <property type="entry name" value="HTH-TYPE TRANSCRIPTIONAL REGULATOR PGRR"/>
    <property type="match status" value="1"/>
</dbReference>
<dbReference type="GO" id="GO:0043565">
    <property type="term" value="F:sequence-specific DNA binding"/>
    <property type="evidence" value="ECO:0007669"/>
    <property type="project" value="TreeGrafter"/>
</dbReference>
<dbReference type="PANTHER" id="PTHR30537">
    <property type="entry name" value="HTH-TYPE TRANSCRIPTIONAL REGULATOR"/>
    <property type="match status" value="1"/>
</dbReference>